<gene>
    <name evidence="1" type="ORF">EW146_g8662</name>
</gene>
<proteinExistence type="predicted"/>
<accession>A0A4S4LEC9</accession>
<evidence type="ECO:0000313" key="2">
    <source>
        <dbReference type="Proteomes" id="UP000310158"/>
    </source>
</evidence>
<evidence type="ECO:0000313" key="1">
    <source>
        <dbReference type="EMBL" id="THH09541.1"/>
    </source>
</evidence>
<dbReference type="Proteomes" id="UP000310158">
    <property type="component" value="Unassembled WGS sequence"/>
</dbReference>
<name>A0A4S4LEC9_9AGAM</name>
<comment type="caution">
    <text evidence="1">The sequence shown here is derived from an EMBL/GenBank/DDBJ whole genome shotgun (WGS) entry which is preliminary data.</text>
</comment>
<protein>
    <submittedName>
        <fullName evidence="1">Uncharacterized protein</fullName>
    </submittedName>
</protein>
<dbReference type="EMBL" id="SGPL01000623">
    <property type="protein sequence ID" value="THH09541.1"/>
    <property type="molecule type" value="Genomic_DNA"/>
</dbReference>
<reference evidence="1 2" key="1">
    <citation type="submission" date="2019-02" db="EMBL/GenBank/DDBJ databases">
        <title>Genome sequencing of the rare red list fungi Bondarzewia mesenterica.</title>
        <authorList>
            <person name="Buettner E."/>
            <person name="Kellner H."/>
        </authorList>
    </citation>
    <scope>NUCLEOTIDE SEQUENCE [LARGE SCALE GENOMIC DNA]</scope>
    <source>
        <strain evidence="1 2">DSM 108281</strain>
    </source>
</reference>
<keyword evidence="2" id="KW-1185">Reference proteome</keyword>
<dbReference type="AlphaFoldDB" id="A0A4S4LEC9"/>
<organism evidence="1 2">
    <name type="scientific">Bondarzewia mesenterica</name>
    <dbReference type="NCBI Taxonomy" id="1095465"/>
    <lineage>
        <taxon>Eukaryota</taxon>
        <taxon>Fungi</taxon>
        <taxon>Dikarya</taxon>
        <taxon>Basidiomycota</taxon>
        <taxon>Agaricomycotina</taxon>
        <taxon>Agaricomycetes</taxon>
        <taxon>Russulales</taxon>
        <taxon>Bondarzewiaceae</taxon>
        <taxon>Bondarzewia</taxon>
    </lineage>
</organism>
<sequence length="216" mass="23929">MAGKNKHSIFDLPITKGAQRDLDETLRIKSLSESAIEDLSASQSIFPSAYSQTPLPPDPLFATLHGCRKCPLTSEEDQKLTNNLISIASKFDSTGILKLTEAENYTDWAQIYASVSVAATAFSRPPNTRTSCEHCNHLNHPSAKYWTKFPHLKPKRPPRDTAVLPSDDNKKMTEHTNATTHVKEATATIVSTPLDYDDVEYWSAVSLTDANYCSVD</sequence>